<reference evidence="1 2" key="1">
    <citation type="journal article" date="2014" name="Genome Announc.">
        <title>Complete Genome Sequence of Mycoplasma ovis Strain Michigan, a Hemoplasma of Sheep with Two Distinct 16S rRNA Genes.</title>
        <authorList>
            <person name="Deshuillers P.L."/>
            <person name="Santos A.P."/>
            <person name="do Nascimento N.C."/>
            <person name="Hampel J.A."/>
            <person name="Bergin I.L."/>
            <person name="Dyson M.C."/>
            <person name="Messick J.B."/>
        </authorList>
    </citation>
    <scope>NUCLEOTIDE SEQUENCE [LARGE SCALE GENOMIC DNA]</scope>
    <source>
        <strain evidence="1 2">Michigan</strain>
    </source>
</reference>
<name>A0ABM5P1H4_9MOLU</name>
<sequence length="41" mass="4868">MESWDFKFFESNSSFKTSEEKLNLSKVPPPVNELTEKLEKF</sequence>
<evidence type="ECO:0000313" key="1">
    <source>
        <dbReference type="EMBL" id="AHC40290.1"/>
    </source>
</evidence>
<protein>
    <submittedName>
        <fullName evidence="1">Uncharacterized protein</fullName>
    </submittedName>
</protein>
<accession>A0ABM5P1H4</accession>
<gene>
    <name evidence="1" type="ORF">OVS_02140</name>
</gene>
<dbReference type="EMBL" id="CP006935">
    <property type="protein sequence ID" value="AHC40290.1"/>
    <property type="molecule type" value="Genomic_DNA"/>
</dbReference>
<dbReference type="Proteomes" id="UP000018745">
    <property type="component" value="Chromosome"/>
</dbReference>
<evidence type="ECO:0000313" key="2">
    <source>
        <dbReference type="Proteomes" id="UP000018745"/>
    </source>
</evidence>
<organism evidence="1 2">
    <name type="scientific">Mycoplasma ovis str. Michigan</name>
    <dbReference type="NCBI Taxonomy" id="1415773"/>
    <lineage>
        <taxon>Bacteria</taxon>
        <taxon>Bacillati</taxon>
        <taxon>Mycoplasmatota</taxon>
        <taxon>Mollicutes</taxon>
        <taxon>Mycoplasmataceae</taxon>
        <taxon>Mycoplasma</taxon>
    </lineage>
</organism>
<proteinExistence type="predicted"/>
<keyword evidence="2" id="KW-1185">Reference proteome</keyword>